<organism evidence="1 2">
    <name type="scientific">Niabella pedocola</name>
    <dbReference type="NCBI Taxonomy" id="1752077"/>
    <lineage>
        <taxon>Bacteria</taxon>
        <taxon>Pseudomonadati</taxon>
        <taxon>Bacteroidota</taxon>
        <taxon>Chitinophagia</taxon>
        <taxon>Chitinophagales</taxon>
        <taxon>Chitinophagaceae</taxon>
        <taxon>Niabella</taxon>
    </lineage>
</organism>
<evidence type="ECO:0000313" key="2">
    <source>
        <dbReference type="Proteomes" id="UP001199816"/>
    </source>
</evidence>
<keyword evidence="2" id="KW-1185">Reference proteome</keyword>
<dbReference type="Proteomes" id="UP001199816">
    <property type="component" value="Unassembled WGS sequence"/>
</dbReference>
<proteinExistence type="predicted"/>
<comment type="caution">
    <text evidence="1">The sequence shown here is derived from an EMBL/GenBank/DDBJ whole genome shotgun (WGS) entry which is preliminary data.</text>
</comment>
<dbReference type="Pfam" id="PF18616">
    <property type="entry name" value="CdiI_3"/>
    <property type="match status" value="1"/>
</dbReference>
<sequence>MNLNLKNNWHHKTIEDLEQHNFGRPEDAPTSMIRRCIYLTKVPLDQFAIEDLRLMIGQGFSLCYLIPLATGYLKADLFAEGSCFPGDLLKNILLIDPEFWLANRPLWTAINDLIKNRRQELAVLKIPTFLFDTVFSEK</sequence>
<protein>
    <submittedName>
        <fullName evidence="1">Uncharacterized protein</fullName>
    </submittedName>
</protein>
<dbReference type="EMBL" id="JAJNEC010000005">
    <property type="protein sequence ID" value="MCD2422668.1"/>
    <property type="molecule type" value="Genomic_DNA"/>
</dbReference>
<name>A0ABS8PNK3_9BACT</name>
<dbReference type="CDD" id="cd20691">
    <property type="entry name" value="CdiI_EC536-like"/>
    <property type="match status" value="1"/>
</dbReference>
<accession>A0ABS8PNK3</accession>
<gene>
    <name evidence="1" type="ORF">LQ567_07845</name>
</gene>
<dbReference type="RefSeq" id="WP_231003884.1">
    <property type="nucleotide sequence ID" value="NZ_JAJNEC010000005.1"/>
</dbReference>
<evidence type="ECO:0000313" key="1">
    <source>
        <dbReference type="EMBL" id="MCD2422668.1"/>
    </source>
</evidence>
<dbReference type="InterPro" id="IPR040547">
    <property type="entry name" value="CdiI"/>
</dbReference>
<reference evidence="1 2" key="1">
    <citation type="submission" date="2021-11" db="EMBL/GenBank/DDBJ databases">
        <title>Genomic of Niabella pedocola.</title>
        <authorList>
            <person name="Wu T."/>
        </authorList>
    </citation>
    <scope>NUCLEOTIDE SEQUENCE [LARGE SCALE GENOMIC DNA]</scope>
    <source>
        <strain evidence="1 2">JCM 31011</strain>
    </source>
</reference>